<dbReference type="Pfam" id="PF24626">
    <property type="entry name" value="SH3_Tf2-1"/>
    <property type="match status" value="1"/>
</dbReference>
<keyword evidence="3" id="KW-0548">Nucleotidyltransferase</keyword>
<keyword evidence="6" id="KW-0378">Hydrolase</keyword>
<reference evidence="10 11" key="1">
    <citation type="journal article" date="2022" name="Nat. Genet.">
        <title>Improved pea reference genome and pan-genome highlight genomic features and evolutionary characteristics.</title>
        <authorList>
            <person name="Yang T."/>
            <person name="Liu R."/>
            <person name="Luo Y."/>
            <person name="Hu S."/>
            <person name="Wang D."/>
            <person name="Wang C."/>
            <person name="Pandey M.K."/>
            <person name="Ge S."/>
            <person name="Xu Q."/>
            <person name="Li N."/>
            <person name="Li G."/>
            <person name="Huang Y."/>
            <person name="Saxena R.K."/>
            <person name="Ji Y."/>
            <person name="Li M."/>
            <person name="Yan X."/>
            <person name="He Y."/>
            <person name="Liu Y."/>
            <person name="Wang X."/>
            <person name="Xiang C."/>
            <person name="Varshney R.K."/>
            <person name="Ding H."/>
            <person name="Gao S."/>
            <person name="Zong X."/>
        </authorList>
    </citation>
    <scope>NUCLEOTIDE SEQUENCE [LARGE SCALE GENOMIC DNA]</scope>
    <source>
        <strain evidence="10 11">cv. Zhongwan 6</strain>
    </source>
</reference>
<keyword evidence="11" id="KW-1185">Reference proteome</keyword>
<dbReference type="GO" id="GO:0003676">
    <property type="term" value="F:nucleic acid binding"/>
    <property type="evidence" value="ECO:0007669"/>
    <property type="project" value="InterPro"/>
</dbReference>
<dbReference type="PROSITE" id="PS50994">
    <property type="entry name" value="INTEGRASE"/>
    <property type="match status" value="1"/>
</dbReference>
<sequence length="1254" mass="142886">MQTPDDIRNLPIDITFSRLGEWLVDRKRVPSDWRKRVAAIRARISNEFSSLPKDSDPLFQTLDPEGIGYVEAKQIYDTLLKSNTESRNIFGRLSGAAGAWEAIVRSFEKDHVFLGEAALIITQNVNYEIPYQRKQVQKIQQQLAELDRKETDIKRSAAFLAAKYVEACQELGLQGKNVRLELLETAKSLPSTFSRILDIGNSDNLSQAIEYYCNFVRDAHTERDRSSEAVLQNLRNVRENPPSLNIAVDSEVINIVGVHSSDKETNPVVGCVEVAAPDIDWDISVESSQIDWDIGTVEETEDSGNGMGPFEIINASEAIQTSSSTEDVESDPTISNEELGAHADICWDISVESAQVDVIDNANASNAVPDNQTPLSDALSQLTVNKEGRSQLLDTEYRNKILDDLYEMKSFLNQRLAELKNEETLSLQNQVQAVSPFVLQQYAADTIDTMQSDISLAISLLTNRKTRDLIMILNSKRSDHHGKWITLGNKEGCKKPLIALQSILEKPRSKKDGEVWRIEGVEPKVVCEFVRSESPNPELEWVSGEYANVFQTTCESVLSEHQHRELEEVLGKYAHIFQTPSSVPPRRKKEHAINLIDGHGAVNVRPYRYPHHHKNEIERQVKEMLAAGIIRHSTGIGAILMQDKKPVAYFSKALGIRNLSKSAYEKELMAVVLAIQHWRPYLLGRKFVVSTDQRSLKQLMQQKIVTAEQQNWAAKLMGYDFEIIYKQGKLNKGADALSRVHEGRELNTMNSMVTWAQGEQIKAEVQEDEKLQRIIAEIQQDPSSWLGYSYRQGVLFYEDRLVISNKSQLIPTLLQEFHSTPQGGHSGFYKTYRRMAANIYWVGMKNTIQEFVRQCDICQRQKYMASSPGGLLQPLPIPEQIWEDISLDFITARSIAEIFCKEIIKLHGLPLSIVSDRDPIFMSNFWREIFKLQGTKLKMSTTYHPESDGQTEVVNRCLETYLRCFIVDQPRTWVTWIHWAEYWYNTTYHASTGKTPFEVVYGRLPPRLTRWVQGETRVASVQRDLMDRDEALKQLKIQLMKAQERMKSQANKKRSDRSFMCGEWVFVKLRAHRQQSVVTRINAKLAAKYYGPYPIIERIGAVAYKLKLPEGSRVHPVFHVSLLKKAVGNYQEDTELPDLLEEHVEVYEPEAVLATRKVKQHGEEVKQFLDRLVNSLEEKKHHEVKLEEGLKDLATKRMELQNSLSSLWPKQDAAVAKTKELKKLCENTLSSMFDGRPVNIIGEINTILTSGLGA</sequence>
<dbReference type="GO" id="GO:0016787">
    <property type="term" value="F:hydrolase activity"/>
    <property type="evidence" value="ECO:0007669"/>
    <property type="project" value="UniProtKB-KW"/>
</dbReference>
<evidence type="ECO:0000256" key="1">
    <source>
        <dbReference type="ARBA" id="ARBA00007478"/>
    </source>
</evidence>
<dbReference type="InterPro" id="IPR008491">
    <property type="entry name" value="CDK5RAP3"/>
</dbReference>
<dbReference type="AlphaFoldDB" id="A0A9D5A5W9"/>
<name>A0A9D5A5W9_PEA</name>
<evidence type="ECO:0000313" key="10">
    <source>
        <dbReference type="EMBL" id="KAI5396609.1"/>
    </source>
</evidence>
<dbReference type="Pfam" id="PF17921">
    <property type="entry name" value="Integrase_H2C2"/>
    <property type="match status" value="1"/>
</dbReference>
<keyword evidence="4" id="KW-0540">Nuclease</keyword>
<keyword evidence="7" id="KW-0695">RNA-directed DNA polymerase</keyword>
<dbReference type="Pfam" id="PF17917">
    <property type="entry name" value="RT_RNaseH"/>
    <property type="match status" value="1"/>
</dbReference>
<gene>
    <name evidence="10" type="ORF">KIW84_062710</name>
</gene>
<evidence type="ECO:0000259" key="9">
    <source>
        <dbReference type="PROSITE" id="PS50994"/>
    </source>
</evidence>
<keyword evidence="8" id="KW-0175">Coiled coil</keyword>
<feature type="coiled-coil region" evidence="8">
    <location>
        <begin position="1025"/>
        <end position="1052"/>
    </location>
</feature>
<dbReference type="InterPro" id="IPR041373">
    <property type="entry name" value="RT_RNaseH"/>
</dbReference>
<dbReference type="FunFam" id="1.10.340.70:FF:000001">
    <property type="entry name" value="Retrovirus-related Pol polyprotein from transposon gypsy-like Protein"/>
    <property type="match status" value="1"/>
</dbReference>
<evidence type="ECO:0000256" key="3">
    <source>
        <dbReference type="ARBA" id="ARBA00022695"/>
    </source>
</evidence>
<evidence type="ECO:0000256" key="5">
    <source>
        <dbReference type="ARBA" id="ARBA00022759"/>
    </source>
</evidence>
<keyword evidence="2" id="KW-0808">Transferase</keyword>
<dbReference type="InterPro" id="IPR001584">
    <property type="entry name" value="Integrase_cat-core"/>
</dbReference>
<evidence type="ECO:0000256" key="4">
    <source>
        <dbReference type="ARBA" id="ARBA00022722"/>
    </source>
</evidence>
<protein>
    <recommendedName>
        <fullName evidence="9">Integrase catalytic domain-containing protein</fullName>
    </recommendedName>
</protein>
<dbReference type="InterPro" id="IPR012337">
    <property type="entry name" value="RNaseH-like_sf"/>
</dbReference>
<comment type="similarity">
    <text evidence="1">Belongs to the CDK5RAP3 family.</text>
</comment>
<dbReference type="GO" id="GO:0012505">
    <property type="term" value="C:endomembrane system"/>
    <property type="evidence" value="ECO:0007669"/>
    <property type="project" value="TreeGrafter"/>
</dbReference>
<organism evidence="10 11">
    <name type="scientific">Pisum sativum</name>
    <name type="common">Garden pea</name>
    <name type="synonym">Lathyrus oleraceus</name>
    <dbReference type="NCBI Taxonomy" id="3888"/>
    <lineage>
        <taxon>Eukaryota</taxon>
        <taxon>Viridiplantae</taxon>
        <taxon>Streptophyta</taxon>
        <taxon>Embryophyta</taxon>
        <taxon>Tracheophyta</taxon>
        <taxon>Spermatophyta</taxon>
        <taxon>Magnoliopsida</taxon>
        <taxon>eudicotyledons</taxon>
        <taxon>Gunneridae</taxon>
        <taxon>Pentapetalae</taxon>
        <taxon>rosids</taxon>
        <taxon>fabids</taxon>
        <taxon>Fabales</taxon>
        <taxon>Fabaceae</taxon>
        <taxon>Papilionoideae</taxon>
        <taxon>50 kb inversion clade</taxon>
        <taxon>NPAAA clade</taxon>
        <taxon>Hologalegina</taxon>
        <taxon>IRL clade</taxon>
        <taxon>Fabeae</taxon>
        <taxon>Lathyrus</taxon>
    </lineage>
</organism>
<dbReference type="EMBL" id="JAMSHJ010000006">
    <property type="protein sequence ID" value="KAI5396609.1"/>
    <property type="molecule type" value="Genomic_DNA"/>
</dbReference>
<dbReference type="InterPro" id="IPR043502">
    <property type="entry name" value="DNA/RNA_pol_sf"/>
</dbReference>
<evidence type="ECO:0000256" key="6">
    <source>
        <dbReference type="ARBA" id="ARBA00022801"/>
    </source>
</evidence>
<accession>A0A9D5A5W9</accession>
<dbReference type="GO" id="GO:0004519">
    <property type="term" value="F:endonuclease activity"/>
    <property type="evidence" value="ECO:0007669"/>
    <property type="project" value="UniProtKB-KW"/>
</dbReference>
<dbReference type="InterPro" id="IPR041588">
    <property type="entry name" value="Integrase_H2C2"/>
</dbReference>
<evidence type="ECO:0000256" key="8">
    <source>
        <dbReference type="SAM" id="Coils"/>
    </source>
</evidence>
<proteinExistence type="inferred from homology"/>
<evidence type="ECO:0000256" key="7">
    <source>
        <dbReference type="ARBA" id="ARBA00022918"/>
    </source>
</evidence>
<dbReference type="GO" id="GO:0007346">
    <property type="term" value="P:regulation of mitotic cell cycle"/>
    <property type="evidence" value="ECO:0007669"/>
    <property type="project" value="TreeGrafter"/>
</dbReference>
<comment type="caution">
    <text evidence="10">The sequence shown here is derived from an EMBL/GenBank/DDBJ whole genome shotgun (WGS) entry which is preliminary data.</text>
</comment>
<dbReference type="GO" id="GO:0003964">
    <property type="term" value="F:RNA-directed DNA polymerase activity"/>
    <property type="evidence" value="ECO:0007669"/>
    <property type="project" value="UniProtKB-KW"/>
</dbReference>
<evidence type="ECO:0000313" key="11">
    <source>
        <dbReference type="Proteomes" id="UP001058974"/>
    </source>
</evidence>
<dbReference type="Gene3D" id="3.10.10.10">
    <property type="entry name" value="HIV Type 1 Reverse Transcriptase, subunit A, domain 1"/>
    <property type="match status" value="1"/>
</dbReference>
<dbReference type="SUPFAM" id="SSF56672">
    <property type="entry name" value="DNA/RNA polymerases"/>
    <property type="match status" value="2"/>
</dbReference>
<evidence type="ECO:0000256" key="2">
    <source>
        <dbReference type="ARBA" id="ARBA00022679"/>
    </source>
</evidence>
<dbReference type="Gramene" id="Psat06G0271000-T1">
    <property type="protein sequence ID" value="KAI5396609.1"/>
    <property type="gene ID" value="KIW84_062710"/>
</dbReference>
<dbReference type="Gene3D" id="3.30.420.10">
    <property type="entry name" value="Ribonuclease H-like superfamily/Ribonuclease H"/>
    <property type="match status" value="1"/>
</dbReference>
<dbReference type="SUPFAM" id="SSF53098">
    <property type="entry name" value="Ribonuclease H-like"/>
    <property type="match status" value="1"/>
</dbReference>
<dbReference type="CDD" id="cd09274">
    <property type="entry name" value="RNase_HI_RT_Ty3"/>
    <property type="match status" value="1"/>
</dbReference>
<keyword evidence="5" id="KW-0255">Endonuclease</keyword>
<dbReference type="PANTHER" id="PTHR14894">
    <property type="entry name" value="CDK5 REGULATORY SUBUNIT-ASSOCIATED PROTEIN 3"/>
    <property type="match status" value="1"/>
</dbReference>
<dbReference type="InterPro" id="IPR056924">
    <property type="entry name" value="SH3_Tf2-1"/>
</dbReference>
<dbReference type="GO" id="GO:0015074">
    <property type="term" value="P:DNA integration"/>
    <property type="evidence" value="ECO:0007669"/>
    <property type="project" value="InterPro"/>
</dbReference>
<dbReference type="Gene3D" id="1.10.340.70">
    <property type="match status" value="1"/>
</dbReference>
<dbReference type="Pfam" id="PF05600">
    <property type="entry name" value="CDK5RAP3"/>
    <property type="match status" value="2"/>
</dbReference>
<dbReference type="Proteomes" id="UP001058974">
    <property type="component" value="Chromosome 6"/>
</dbReference>
<dbReference type="InterPro" id="IPR036397">
    <property type="entry name" value="RNaseH_sf"/>
</dbReference>
<dbReference type="PANTHER" id="PTHR14894:SF0">
    <property type="entry name" value="CDK5 REGULATORY SUBUNIT-ASSOCIATED PROTEIN 3"/>
    <property type="match status" value="1"/>
</dbReference>
<feature type="domain" description="Integrase catalytic" evidence="9">
    <location>
        <begin position="891"/>
        <end position="1004"/>
    </location>
</feature>